<accession>A0A9P1M4Z8</accession>
<dbReference type="OrthoDB" id="427687at2759"/>
<dbReference type="EMBL" id="CAMXCT010006718">
    <property type="protein sequence ID" value="CAI4018865.1"/>
    <property type="molecule type" value="Genomic_DNA"/>
</dbReference>
<evidence type="ECO:0000313" key="3">
    <source>
        <dbReference type="Proteomes" id="UP001152797"/>
    </source>
</evidence>
<dbReference type="EMBL" id="CAMXCT020006718">
    <property type="protein sequence ID" value="CAL1172240.1"/>
    <property type="molecule type" value="Genomic_DNA"/>
</dbReference>
<gene>
    <name evidence="1" type="ORF">C1SCF055_LOCUS43400</name>
</gene>
<proteinExistence type="predicted"/>
<reference evidence="2" key="2">
    <citation type="submission" date="2024-04" db="EMBL/GenBank/DDBJ databases">
        <authorList>
            <person name="Chen Y."/>
            <person name="Shah S."/>
            <person name="Dougan E. K."/>
            <person name="Thang M."/>
            <person name="Chan C."/>
        </authorList>
    </citation>
    <scope>NUCLEOTIDE SEQUENCE [LARGE SCALE GENOMIC DNA]</scope>
</reference>
<dbReference type="AlphaFoldDB" id="A0A9P1M4Z8"/>
<dbReference type="EMBL" id="CAMXCT030006718">
    <property type="protein sequence ID" value="CAL4806177.1"/>
    <property type="molecule type" value="Genomic_DNA"/>
</dbReference>
<evidence type="ECO:0000313" key="1">
    <source>
        <dbReference type="EMBL" id="CAI4018865.1"/>
    </source>
</evidence>
<protein>
    <submittedName>
        <fullName evidence="1">Uncharacterized protein</fullName>
    </submittedName>
</protein>
<name>A0A9P1M4Z8_9DINO</name>
<organism evidence="1">
    <name type="scientific">Cladocopium goreaui</name>
    <dbReference type="NCBI Taxonomy" id="2562237"/>
    <lineage>
        <taxon>Eukaryota</taxon>
        <taxon>Sar</taxon>
        <taxon>Alveolata</taxon>
        <taxon>Dinophyceae</taxon>
        <taxon>Suessiales</taxon>
        <taxon>Symbiodiniaceae</taxon>
        <taxon>Cladocopium</taxon>
    </lineage>
</organism>
<comment type="caution">
    <text evidence="1">The sequence shown here is derived from an EMBL/GenBank/DDBJ whole genome shotgun (WGS) entry which is preliminary data.</text>
</comment>
<sequence length="183" mass="19986">MGHAVPITADMQEIATKTSAAETDAVSARVSTASNAIQRLETLATTKVSTDTFERLQARIDTMEALEMAGATGVSVIRKADSETLGKVAQAVTEQARQLETVSSQVRDQNGRVEVIEGRTETLKDQLFNKAESNNVYTVDGVDGMLRGYYNREEMDALLSRIWWRLGDVGKAPNNTGPRPPTR</sequence>
<reference evidence="1" key="1">
    <citation type="submission" date="2022-10" db="EMBL/GenBank/DDBJ databases">
        <authorList>
            <person name="Chen Y."/>
            <person name="Dougan E. K."/>
            <person name="Chan C."/>
            <person name="Rhodes N."/>
            <person name="Thang M."/>
        </authorList>
    </citation>
    <scope>NUCLEOTIDE SEQUENCE</scope>
</reference>
<evidence type="ECO:0000313" key="2">
    <source>
        <dbReference type="EMBL" id="CAL1172240.1"/>
    </source>
</evidence>
<keyword evidence="3" id="KW-1185">Reference proteome</keyword>
<dbReference type="Proteomes" id="UP001152797">
    <property type="component" value="Unassembled WGS sequence"/>
</dbReference>